<reference evidence="1" key="1">
    <citation type="submission" date="2018-01" db="EMBL/GenBank/DDBJ databases">
        <title>An insight into the sialome of Amazonian anophelines.</title>
        <authorList>
            <person name="Ribeiro J.M."/>
            <person name="Scarpassa V."/>
            <person name="Calvo E."/>
        </authorList>
    </citation>
    <scope>NUCLEOTIDE SEQUENCE</scope>
</reference>
<dbReference type="EMBL" id="GGFL01009830">
    <property type="protein sequence ID" value="MBW74008.1"/>
    <property type="molecule type" value="Transcribed_RNA"/>
</dbReference>
<organism evidence="1">
    <name type="scientific">Anopheles darlingi</name>
    <name type="common">Mosquito</name>
    <dbReference type="NCBI Taxonomy" id="43151"/>
    <lineage>
        <taxon>Eukaryota</taxon>
        <taxon>Metazoa</taxon>
        <taxon>Ecdysozoa</taxon>
        <taxon>Arthropoda</taxon>
        <taxon>Hexapoda</taxon>
        <taxon>Insecta</taxon>
        <taxon>Pterygota</taxon>
        <taxon>Neoptera</taxon>
        <taxon>Endopterygota</taxon>
        <taxon>Diptera</taxon>
        <taxon>Nematocera</taxon>
        <taxon>Culicoidea</taxon>
        <taxon>Culicidae</taxon>
        <taxon>Anophelinae</taxon>
        <taxon>Anopheles</taxon>
    </lineage>
</organism>
<protein>
    <submittedName>
        <fullName evidence="1">Uncharacterized protein</fullName>
    </submittedName>
</protein>
<sequence length="94" mass="10443">MTALRRLISRSRIPGIFSVATLFPPCYGMCTTHGFFFVFVCADYTADRRKLCSRFALSLFHRKTPHNTLGAGWRLGTNVVQGVPPINGENPLLG</sequence>
<accession>A0A2M4DAD0</accession>
<dbReference type="AlphaFoldDB" id="A0A2M4DAD0"/>
<evidence type="ECO:0000313" key="1">
    <source>
        <dbReference type="EMBL" id="MBW74008.1"/>
    </source>
</evidence>
<proteinExistence type="predicted"/>
<name>A0A2M4DAD0_ANODA</name>